<dbReference type="KEGG" id="vg:5658824"/>
<evidence type="ECO:0000313" key="1">
    <source>
        <dbReference type="EMBL" id="ABT14754.1"/>
    </source>
</evidence>
<sequence length="84" mass="9506">MVSIIRLITSSRHFSRRSGCHESVYMTIFLSSLLLNNSMLVMKSICVSKTLWKHVMGTSIRWLMIRAESPNFTSSSAVLNVILS</sequence>
<evidence type="ECO:0000313" key="2">
    <source>
        <dbReference type="Proteomes" id="UP000202419"/>
    </source>
</evidence>
<organism evidence="1 2">
    <name type="scientific">Paramecium bursaria Chlorella virus NY2A</name>
    <name type="common">PBCV-NY2A</name>
    <dbReference type="NCBI Taxonomy" id="46021"/>
    <lineage>
        <taxon>Viruses</taxon>
        <taxon>Varidnaviria</taxon>
        <taxon>Bamfordvirae</taxon>
        <taxon>Nucleocytoviricota</taxon>
        <taxon>Megaviricetes</taxon>
        <taxon>Algavirales</taxon>
        <taxon>Phycodnaviridae</taxon>
        <taxon>Chlorovirus</taxon>
        <taxon>Chlorovirus americanus</taxon>
    </lineage>
</organism>
<dbReference type="Proteomes" id="UP000202419">
    <property type="component" value="Segment"/>
</dbReference>
<accession>A7IWN0</accession>
<dbReference type="GeneID" id="5658824"/>
<dbReference type="RefSeq" id="YP_001497551.1">
    <property type="nucleotide sequence ID" value="NC_009898.1"/>
</dbReference>
<reference evidence="1 2" key="1">
    <citation type="journal article" date="2007" name="Virology">
        <title>Sequence and annotation of the 369-kb NY-2A and the 345-kb AR158 viruses that infect Chlorella NC64A.</title>
        <authorList>
            <person name="Fitzgerald L.A."/>
            <person name="Graves M.V."/>
            <person name="Li X."/>
            <person name="Feldblyum T."/>
            <person name="Nierman W.C."/>
            <person name="Van Etten J.L."/>
        </authorList>
    </citation>
    <scope>NUCLEOTIDE SEQUENCE [LARGE SCALE GENOMIC DNA]</scope>
    <source>
        <strain evidence="1 2">NY-2A</strain>
    </source>
</reference>
<gene>
    <name evidence="1" type="primary">b355R</name>
    <name evidence="1" type="ORF">NY2A_b355R</name>
</gene>
<dbReference type="EMBL" id="DQ491002">
    <property type="protein sequence ID" value="ABT14754.1"/>
    <property type="molecule type" value="Genomic_DNA"/>
</dbReference>
<keyword evidence="2" id="KW-1185">Reference proteome</keyword>
<name>A7IWN0_PBCVN</name>
<dbReference type="OrthoDB" id="38139at10239"/>
<protein>
    <submittedName>
        <fullName evidence="1">Uncharacterized protein b355R</fullName>
    </submittedName>
</protein>
<organismHost>
    <name type="scientific">Chlorella</name>
    <dbReference type="NCBI Taxonomy" id="3071"/>
</organismHost>
<proteinExistence type="predicted"/>